<evidence type="ECO:0000256" key="4">
    <source>
        <dbReference type="ARBA" id="ARBA00023203"/>
    </source>
</evidence>
<dbReference type="InterPro" id="IPR007122">
    <property type="entry name" value="Villin/Gelsolin"/>
</dbReference>
<feature type="region of interest" description="Disordered" evidence="5">
    <location>
        <begin position="337"/>
        <end position="362"/>
    </location>
</feature>
<gene>
    <name evidence="8" type="ORF">HOLleu_38120</name>
</gene>
<evidence type="ECO:0000256" key="2">
    <source>
        <dbReference type="ARBA" id="ARBA00022467"/>
    </source>
</evidence>
<dbReference type="InterPro" id="IPR029006">
    <property type="entry name" value="ADF-H/Gelsolin-like_dom_sf"/>
</dbReference>
<dbReference type="Proteomes" id="UP001152320">
    <property type="component" value="Chromosome 20"/>
</dbReference>
<keyword evidence="3" id="KW-0677">Repeat</keyword>
<protein>
    <submittedName>
        <fullName evidence="8">Gelsolin-like protein 1</fullName>
    </submittedName>
</protein>
<keyword evidence="9" id="KW-1185">Reference proteome</keyword>
<dbReference type="EMBL" id="JAIZAY010000020">
    <property type="protein sequence ID" value="KAJ8023048.1"/>
    <property type="molecule type" value="Genomic_DNA"/>
</dbReference>
<dbReference type="FunFam" id="3.40.20.10:FF:000043">
    <property type="entry name" value="macrophage-capping protein-like isoform X2"/>
    <property type="match status" value="1"/>
</dbReference>
<organism evidence="8 9">
    <name type="scientific">Holothuria leucospilota</name>
    <name type="common">Black long sea cucumber</name>
    <name type="synonym">Mertensiothuria leucospilota</name>
    <dbReference type="NCBI Taxonomy" id="206669"/>
    <lineage>
        <taxon>Eukaryota</taxon>
        <taxon>Metazoa</taxon>
        <taxon>Echinodermata</taxon>
        <taxon>Eleutherozoa</taxon>
        <taxon>Echinozoa</taxon>
        <taxon>Holothuroidea</taxon>
        <taxon>Aspidochirotacea</taxon>
        <taxon>Aspidochirotida</taxon>
        <taxon>Holothuriidae</taxon>
        <taxon>Holothuria</taxon>
    </lineage>
</organism>
<feature type="domain" description="Gelsolin-like" evidence="6">
    <location>
        <begin position="188"/>
        <end position="252"/>
    </location>
</feature>
<dbReference type="PANTHER" id="PTHR46599:SF3">
    <property type="entry name" value="PIGGYBAC TRANSPOSABLE ELEMENT-DERIVED PROTEIN 4"/>
    <property type="match status" value="1"/>
</dbReference>
<sequence length="911" mass="104441">MSGLVKAKKYDWKDSNMALVGSDTDRQVKKESAQTEPAWKGAGEKPGLQIWRIVKFKVKHWPKEDYGKFYNGDSYIILNTYKDPDSDALLYDVHFWIGSQSTQDEYGTAAYKTVELDTLLDDKPVQHREVEGHESKLFRSYFKAVTTMKGGADSGFRHVEPTTYEPRLFHVKGFKRDVNVKEVNGFFVSLNRRNLNSGDVFILDLGLSIFQWNGLNCNKDEKFKALQYIQTLKSERSGKPKCETLEEGGIPQSHIFYERLPETDEEDDDGEDEEDGDFQPSVFRLSNESGSLEFSLVSEGELLKSSLDSNVSIVMGLALAVLVGRNPADGLINEIFGDDLSESSDENSSESEGNESDNEWIDDDNVPLAQLRENRQVARPNLEDRQDGDYDVGNWVETAYRSEWLQDFDKQSGPLIHNAENTPYEIFSSFMTDDLLDLIVLETNRYYSQYVEGQGGVDVLPPNSRARKWTDLTRAELKAFLALVMVMGLSKRGNYDLYWTTEWLIEMNAFGKVMSRDRFMSVLQFLHVVNNDNAPLRDDPHRDKSFKIRPVVDHLLQKWQAAYYPGREVAVDESIIAFKGHTGFMTYNPKKPHKWGMKAWILADSKCGYVYNWSLYTGVEEHGDIGATHKIVKDICIPILNCGHHVYMDNYFSSPALFDDLANNSTGACGTLRKNRTGVPDVISRSKLKKGDDMVTTTDGKLQFIVWHDKRQVNLVSSIHNSSTFQKRVRARNQPDNFREVVKPCAIELYTHNMGGVDMADRQLWNYLHVHKSVKWWKKVFFYLVELSFVNSLIIFRECDDPSRKRFRADRVRYSIITGLLEQFQSSSRRSGRRSVERPLRLTERQDCVDVFIVDTGKELFVWIGAGANPEEKQNGMTYAHNYLMKTRHPLIPVSCVKEGQESKEFKAVMN</sequence>
<dbReference type="PANTHER" id="PTHR46599">
    <property type="entry name" value="PIGGYBAC TRANSPOSABLE ELEMENT-DERIVED PROTEIN 4"/>
    <property type="match status" value="1"/>
</dbReference>
<comment type="similarity">
    <text evidence="1">Belongs to the villin/gelsolin family.</text>
</comment>
<evidence type="ECO:0000259" key="6">
    <source>
        <dbReference type="Pfam" id="PF00626"/>
    </source>
</evidence>
<accession>A0A9Q0YIB0</accession>
<name>A0A9Q0YIB0_HOLLE</name>
<reference evidence="8" key="1">
    <citation type="submission" date="2021-10" db="EMBL/GenBank/DDBJ databases">
        <title>Tropical sea cucumber genome reveals ecological adaptation and Cuvierian tubules defense mechanism.</title>
        <authorList>
            <person name="Chen T."/>
        </authorList>
    </citation>
    <scope>NUCLEOTIDE SEQUENCE</scope>
    <source>
        <strain evidence="8">Nanhai2018</strain>
        <tissue evidence="8">Muscle</tissue>
    </source>
</reference>
<feature type="compositionally biased region" description="Acidic residues" evidence="5">
    <location>
        <begin position="263"/>
        <end position="277"/>
    </location>
</feature>
<dbReference type="GO" id="GO:0051693">
    <property type="term" value="P:actin filament capping"/>
    <property type="evidence" value="ECO:0007669"/>
    <property type="project" value="UniProtKB-KW"/>
</dbReference>
<feature type="region of interest" description="Disordered" evidence="5">
    <location>
        <begin position="262"/>
        <end position="282"/>
    </location>
</feature>
<evidence type="ECO:0000313" key="8">
    <source>
        <dbReference type="EMBL" id="KAJ8023048.1"/>
    </source>
</evidence>
<dbReference type="AlphaFoldDB" id="A0A9Q0YIB0"/>
<evidence type="ECO:0000256" key="5">
    <source>
        <dbReference type="SAM" id="MobiDB-lite"/>
    </source>
</evidence>
<dbReference type="OrthoDB" id="118105at2759"/>
<comment type="caution">
    <text evidence="8">The sequence shown here is derived from an EMBL/GenBank/DDBJ whole genome shotgun (WGS) entry which is preliminary data.</text>
</comment>
<feature type="domain" description="Gelsolin-like" evidence="6">
    <location>
        <begin position="65"/>
        <end position="138"/>
    </location>
</feature>
<dbReference type="GO" id="GO:0051015">
    <property type="term" value="F:actin filament binding"/>
    <property type="evidence" value="ECO:0007669"/>
    <property type="project" value="InterPro"/>
</dbReference>
<dbReference type="InterPro" id="IPR029526">
    <property type="entry name" value="PGBD"/>
</dbReference>
<dbReference type="InterPro" id="IPR007123">
    <property type="entry name" value="Gelsolin-like_dom"/>
</dbReference>
<keyword evidence="2" id="KW-0117">Actin capping</keyword>
<evidence type="ECO:0000256" key="3">
    <source>
        <dbReference type="ARBA" id="ARBA00022737"/>
    </source>
</evidence>
<feature type="domain" description="Gelsolin-like" evidence="6">
    <location>
        <begin position="850"/>
        <end position="906"/>
    </location>
</feature>
<dbReference type="PRINTS" id="PR00597">
    <property type="entry name" value="GELSOLIN"/>
</dbReference>
<dbReference type="Pfam" id="PF00626">
    <property type="entry name" value="Gelsolin"/>
    <property type="match status" value="3"/>
</dbReference>
<dbReference type="Gene3D" id="3.40.20.10">
    <property type="entry name" value="Severin"/>
    <property type="match status" value="3"/>
</dbReference>
<evidence type="ECO:0000256" key="1">
    <source>
        <dbReference type="ARBA" id="ARBA00008418"/>
    </source>
</evidence>
<keyword evidence="4" id="KW-0009">Actin-binding</keyword>
<dbReference type="Pfam" id="PF13843">
    <property type="entry name" value="DDE_Tnp_1_7"/>
    <property type="match status" value="1"/>
</dbReference>
<dbReference type="SUPFAM" id="SSF55753">
    <property type="entry name" value="Actin depolymerizing proteins"/>
    <property type="match status" value="3"/>
</dbReference>
<feature type="domain" description="PiggyBac transposable element-derived protein" evidence="7">
    <location>
        <begin position="422"/>
        <end position="792"/>
    </location>
</feature>
<dbReference type="CDD" id="cd11289">
    <property type="entry name" value="gelsolin_S2_like"/>
    <property type="match status" value="1"/>
</dbReference>
<evidence type="ECO:0000259" key="7">
    <source>
        <dbReference type="Pfam" id="PF13843"/>
    </source>
</evidence>
<evidence type="ECO:0000313" key="9">
    <source>
        <dbReference type="Proteomes" id="UP001152320"/>
    </source>
</evidence>
<dbReference type="CDD" id="cd11290">
    <property type="entry name" value="gelsolin_S1_like"/>
    <property type="match status" value="1"/>
</dbReference>
<proteinExistence type="inferred from homology"/>
<dbReference type="SMART" id="SM00262">
    <property type="entry name" value="GEL"/>
    <property type="match status" value="3"/>
</dbReference>